<gene>
    <name evidence="2" type="ORF">F7R91_21200</name>
</gene>
<evidence type="ECO:0000256" key="1">
    <source>
        <dbReference type="SAM" id="MobiDB-lite"/>
    </source>
</evidence>
<protein>
    <submittedName>
        <fullName evidence="2">Uncharacterized protein</fullName>
    </submittedName>
</protein>
<dbReference type="AlphaFoldDB" id="A0A6H9UXI2"/>
<evidence type="ECO:0000313" key="3">
    <source>
        <dbReference type="Proteomes" id="UP000442707"/>
    </source>
</evidence>
<dbReference type="EMBL" id="VZRB01000014">
    <property type="protein sequence ID" value="KAB1144752.1"/>
    <property type="molecule type" value="Genomic_DNA"/>
</dbReference>
<dbReference type="RefSeq" id="WP_150950658.1">
    <property type="nucleotide sequence ID" value="NZ_VZRB01000014.1"/>
</dbReference>
<dbReference type="SUPFAM" id="SSF53649">
    <property type="entry name" value="Alkaline phosphatase-like"/>
    <property type="match status" value="1"/>
</dbReference>
<comment type="caution">
    <text evidence="2">The sequence shown here is derived from an EMBL/GenBank/DDBJ whole genome shotgun (WGS) entry which is preliminary data.</text>
</comment>
<dbReference type="Gene3D" id="3.40.720.10">
    <property type="entry name" value="Alkaline Phosphatase, subunit A"/>
    <property type="match status" value="1"/>
</dbReference>
<dbReference type="InterPro" id="IPR017850">
    <property type="entry name" value="Alkaline_phosphatase_core_sf"/>
</dbReference>
<accession>A0A6H9UXI2</accession>
<proteinExistence type="predicted"/>
<sequence>MLDTVFGDVSLTAVESVMALDADFWFEFADPEAPKRIQSRDLRPDWRKRGFLRGYCDSRYTFGRYISPLSPNRPTDAEALFAQNAVLYDRLTDPAEMRNLAADPALRGLVDRYRGVLEALIDRELGTDTRAWVTERPRLLGRPTWHGDTDQPAASAAASGG</sequence>
<dbReference type="Proteomes" id="UP000442707">
    <property type="component" value="Unassembled WGS sequence"/>
</dbReference>
<organism evidence="2 3">
    <name type="scientific">Streptomyces luteolifulvus</name>
    <dbReference type="NCBI Taxonomy" id="2615112"/>
    <lineage>
        <taxon>Bacteria</taxon>
        <taxon>Bacillati</taxon>
        <taxon>Actinomycetota</taxon>
        <taxon>Actinomycetes</taxon>
        <taxon>Kitasatosporales</taxon>
        <taxon>Streptomycetaceae</taxon>
        <taxon>Streptomyces</taxon>
    </lineage>
</organism>
<evidence type="ECO:0000313" key="2">
    <source>
        <dbReference type="EMBL" id="KAB1144752.1"/>
    </source>
</evidence>
<feature type="region of interest" description="Disordered" evidence="1">
    <location>
        <begin position="141"/>
        <end position="161"/>
    </location>
</feature>
<keyword evidence="3" id="KW-1185">Reference proteome</keyword>
<reference evidence="2 3" key="1">
    <citation type="submission" date="2019-09" db="EMBL/GenBank/DDBJ databases">
        <title>Screening of Novel Bioactive Compounds from Soil-Associated.</title>
        <authorList>
            <person name="Zhao S."/>
        </authorList>
    </citation>
    <scope>NUCLEOTIDE SEQUENCE [LARGE SCALE GENOMIC DNA]</scope>
    <source>
        <strain evidence="2 3">HIT-DPA4</strain>
    </source>
</reference>
<name>A0A6H9UXI2_9ACTN</name>